<dbReference type="PANTHER" id="PTHR11236:SF18">
    <property type="entry name" value="AMINODEOXYCHORISMATE SYNTHASE"/>
    <property type="match status" value="1"/>
</dbReference>
<dbReference type="SUPFAM" id="SSF56322">
    <property type="entry name" value="ADC synthase"/>
    <property type="match status" value="1"/>
</dbReference>
<protein>
    <submittedName>
        <fullName evidence="3">Protein phosphatase PP2A regulatory subunit B</fullName>
    </submittedName>
</protein>
<dbReference type="GO" id="GO:0005737">
    <property type="term" value="C:cytoplasm"/>
    <property type="evidence" value="ECO:0007669"/>
    <property type="project" value="TreeGrafter"/>
</dbReference>
<feature type="region of interest" description="Disordered" evidence="1">
    <location>
        <begin position="346"/>
        <end position="374"/>
    </location>
</feature>
<organism evidence="3 4">
    <name type="scientific">Lunasporangiospora selenospora</name>
    <dbReference type="NCBI Taxonomy" id="979761"/>
    <lineage>
        <taxon>Eukaryota</taxon>
        <taxon>Fungi</taxon>
        <taxon>Fungi incertae sedis</taxon>
        <taxon>Mucoromycota</taxon>
        <taxon>Mortierellomycotina</taxon>
        <taxon>Mortierellomycetes</taxon>
        <taxon>Mortierellales</taxon>
        <taxon>Mortierellaceae</taxon>
        <taxon>Lunasporangiospora</taxon>
    </lineage>
</organism>
<dbReference type="InterPro" id="IPR015890">
    <property type="entry name" value="Chorismate_C"/>
</dbReference>
<dbReference type="GO" id="GO:0046820">
    <property type="term" value="F:4-amino-4-deoxychorismate synthase activity"/>
    <property type="evidence" value="ECO:0007669"/>
    <property type="project" value="TreeGrafter"/>
</dbReference>
<dbReference type="PANTHER" id="PTHR11236">
    <property type="entry name" value="AMINOBENZOATE/ANTHRANILATE SYNTHASE"/>
    <property type="match status" value="1"/>
</dbReference>
<comment type="caution">
    <text evidence="3">The sequence shown here is derived from an EMBL/GenBank/DDBJ whole genome shotgun (WGS) entry which is preliminary data.</text>
</comment>
<accession>A0A9P6FJS2</accession>
<reference evidence="3" key="1">
    <citation type="journal article" date="2020" name="Fungal Divers.">
        <title>Resolving the Mortierellaceae phylogeny through synthesis of multi-gene phylogenetics and phylogenomics.</title>
        <authorList>
            <person name="Vandepol N."/>
            <person name="Liber J."/>
            <person name="Desiro A."/>
            <person name="Na H."/>
            <person name="Kennedy M."/>
            <person name="Barry K."/>
            <person name="Grigoriev I.V."/>
            <person name="Miller A.N."/>
            <person name="O'Donnell K."/>
            <person name="Stajich J.E."/>
            <person name="Bonito G."/>
        </authorList>
    </citation>
    <scope>NUCLEOTIDE SEQUENCE</scope>
    <source>
        <strain evidence="3">KOD1015</strain>
    </source>
</reference>
<proteinExistence type="predicted"/>
<dbReference type="InterPro" id="IPR019999">
    <property type="entry name" value="Anth_synth_I-like"/>
</dbReference>
<feature type="non-terminal residue" evidence="3">
    <location>
        <position position="389"/>
    </location>
</feature>
<dbReference type="AlphaFoldDB" id="A0A9P6FJS2"/>
<gene>
    <name evidence="3" type="primary">PAB1_2</name>
    <name evidence="3" type="ORF">BGW38_008905</name>
</gene>
<keyword evidence="4" id="KW-1185">Reference proteome</keyword>
<feature type="domain" description="Chorismate-utilising enzyme C-terminal" evidence="2">
    <location>
        <begin position="164"/>
        <end position="274"/>
    </location>
</feature>
<dbReference type="Gene3D" id="3.60.120.10">
    <property type="entry name" value="Anthranilate synthase"/>
    <property type="match status" value="1"/>
</dbReference>
<dbReference type="Pfam" id="PF00425">
    <property type="entry name" value="Chorismate_bind"/>
    <property type="match status" value="1"/>
</dbReference>
<name>A0A9P6FJS2_9FUNG</name>
<evidence type="ECO:0000313" key="3">
    <source>
        <dbReference type="EMBL" id="KAF9565167.1"/>
    </source>
</evidence>
<dbReference type="EMBL" id="JAABOA010006308">
    <property type="protein sequence ID" value="KAF9565167.1"/>
    <property type="molecule type" value="Genomic_DNA"/>
</dbReference>
<evidence type="ECO:0000256" key="1">
    <source>
        <dbReference type="SAM" id="MobiDB-lite"/>
    </source>
</evidence>
<evidence type="ECO:0000259" key="2">
    <source>
        <dbReference type="Pfam" id="PF00425"/>
    </source>
</evidence>
<dbReference type="InterPro" id="IPR005801">
    <property type="entry name" value="ADC_synthase"/>
</dbReference>
<feature type="compositionally biased region" description="Basic and acidic residues" evidence="1">
    <location>
        <begin position="357"/>
        <end position="372"/>
    </location>
</feature>
<evidence type="ECO:0000313" key="4">
    <source>
        <dbReference type="Proteomes" id="UP000780801"/>
    </source>
</evidence>
<sequence>MKRESLDGYSVPAEQLCKCDGHRQETLSQQTAVCQCDCIRKPDASFVLATQAVVFDHVDKRVYVLGIVNNGAHNQCKDVGGPVGFETTEKCQQWIQEVTQSIIYLAASPSAAGSRRKSINLLSNGPTTTGATSTLPHIPFLVKQRHRRQSSAGILAPFQVDVTEQDYLNAIRDSLNYIHEGESYEICLTTQFRAHIPLFPTFDSDDSTENDLTQGDPAFDLYKILRKLNPAPFSVYLSIPTVLGDIDTPSLDRSGHVGKIIILSSSPERFLKVGRRPSDEVSAENSLDISATSRTVEMKPIKGTVAVAKGCFCKEDEGCGVHEQDDDGSEHTCDGDEIDVDDIATQAVKPTSNGRPLRRDRCAEARRRENQNRVDSLSKNIKERAENLM</sequence>
<dbReference type="GO" id="GO:0008153">
    <property type="term" value="P:4-aminobenzoate biosynthetic process"/>
    <property type="evidence" value="ECO:0007669"/>
    <property type="project" value="TreeGrafter"/>
</dbReference>
<dbReference type="Proteomes" id="UP000780801">
    <property type="component" value="Unassembled WGS sequence"/>
</dbReference>
<dbReference type="OrthoDB" id="64220at2759"/>
<dbReference type="GO" id="GO:0000162">
    <property type="term" value="P:L-tryptophan biosynthetic process"/>
    <property type="evidence" value="ECO:0007669"/>
    <property type="project" value="TreeGrafter"/>
</dbReference>